<reference evidence="5 6" key="1">
    <citation type="submission" date="2015-02" db="EMBL/GenBank/DDBJ databases">
        <title>Single-cell genomics of uncultivated deep-branching MTB reveals a conserved set of magnetosome genes.</title>
        <authorList>
            <person name="Kolinko S."/>
            <person name="Richter M."/>
            <person name="Glockner F.O."/>
            <person name="Brachmann A."/>
            <person name="Schuler D."/>
        </authorList>
    </citation>
    <scope>NUCLEOTIDE SEQUENCE [LARGE SCALE GENOMIC DNA]</scope>
    <source>
        <strain evidence="5">TM-1</strain>
    </source>
</reference>
<dbReference type="InterPro" id="IPR001208">
    <property type="entry name" value="MCM_dom"/>
</dbReference>
<dbReference type="Proteomes" id="UP000033423">
    <property type="component" value="Unassembled WGS sequence"/>
</dbReference>
<dbReference type="SUPFAM" id="SSF52540">
    <property type="entry name" value="P-loop containing nucleoside triphosphate hydrolases"/>
    <property type="match status" value="1"/>
</dbReference>
<dbReference type="GO" id="GO:0003677">
    <property type="term" value="F:DNA binding"/>
    <property type="evidence" value="ECO:0007669"/>
    <property type="project" value="InterPro"/>
</dbReference>
<dbReference type="AlphaFoldDB" id="A0A0F3GPD0"/>
<keyword evidence="3" id="KW-1133">Transmembrane helix</keyword>
<keyword evidence="6" id="KW-1185">Reference proteome</keyword>
<comment type="caution">
    <text evidence="5">The sequence shown here is derived from an EMBL/GenBank/DDBJ whole genome shotgun (WGS) entry which is preliminary data.</text>
</comment>
<dbReference type="EMBL" id="LACI01002273">
    <property type="protein sequence ID" value="KJU82543.1"/>
    <property type="molecule type" value="Genomic_DNA"/>
</dbReference>
<keyword evidence="1" id="KW-0547">Nucleotide-binding</keyword>
<dbReference type="InterPro" id="IPR027417">
    <property type="entry name" value="P-loop_NTPase"/>
</dbReference>
<evidence type="ECO:0000256" key="2">
    <source>
        <dbReference type="ARBA" id="ARBA00022840"/>
    </source>
</evidence>
<keyword evidence="2" id="KW-0067">ATP-binding</keyword>
<name>A0A0F3GPD0_9BACT</name>
<organism evidence="5 6">
    <name type="scientific">Candidatus Magnetobacterium bavaricum</name>
    <dbReference type="NCBI Taxonomy" id="29290"/>
    <lineage>
        <taxon>Bacteria</taxon>
        <taxon>Pseudomonadati</taxon>
        <taxon>Nitrospirota</taxon>
        <taxon>Thermodesulfovibrionia</taxon>
        <taxon>Thermodesulfovibrionales</taxon>
        <taxon>Candidatus Magnetobacteriaceae</taxon>
        <taxon>Candidatus Magnetobacterium</taxon>
    </lineage>
</organism>
<evidence type="ECO:0000313" key="5">
    <source>
        <dbReference type="EMBL" id="KJU82543.1"/>
    </source>
</evidence>
<evidence type="ECO:0000256" key="1">
    <source>
        <dbReference type="ARBA" id="ARBA00022741"/>
    </source>
</evidence>
<dbReference type="GO" id="GO:0005524">
    <property type="term" value="F:ATP binding"/>
    <property type="evidence" value="ECO:0007669"/>
    <property type="project" value="UniProtKB-KW"/>
</dbReference>
<feature type="domain" description="MCM C-terminal AAA(+) ATPase" evidence="4">
    <location>
        <begin position="156"/>
        <end position="295"/>
    </location>
</feature>
<proteinExistence type="predicted"/>
<evidence type="ECO:0000256" key="3">
    <source>
        <dbReference type="SAM" id="Phobius"/>
    </source>
</evidence>
<dbReference type="Pfam" id="PF00493">
    <property type="entry name" value="MCM"/>
    <property type="match status" value="1"/>
</dbReference>
<keyword evidence="3" id="KW-0812">Transmembrane</keyword>
<gene>
    <name evidence="5" type="ORF">MBAV_005263</name>
</gene>
<dbReference type="Gene3D" id="3.40.50.300">
    <property type="entry name" value="P-loop containing nucleotide triphosphate hydrolases"/>
    <property type="match status" value="1"/>
</dbReference>
<feature type="transmembrane region" description="Helical" evidence="3">
    <location>
        <begin position="31"/>
        <end position="53"/>
    </location>
</feature>
<sequence>MYRDRVVALKALALECLWTVRDLELLCGMKAFVGLAVDGYVAGYLLVYVLFLCNLRDRGHLSIDQRFDYDVVDGEDDKPLIDNQRQELMEVKVYYLSSDTIKPGTYLAEGYVKSHPKTQQITCLFDSLVPVEEDYQAFKVEENIGHLLAFQALTIPEIINDLTRNVIRIYEREEILLTFLLTYCSPLRIRFADEVLRGWMIAAIVGDAGTGKTQTYNRISEYINVGDCFSGLTGSRTGLAYSLEDHPLKGWTVKIGRYPANSRKILVIDEAHKISPEDMRTLSKAMEEGWLMIDRVKSRGYESMTRMVFICNPRNDGTMDTYTWGCKSLAGIFTPPTIRRIDFAVFANSSDIPHEKLSTQNRGSGVARVTPEMLRAVVYWAWNLKVDQIVFEENATKLCRDEAAKLVELFGHASDIPLITASDCEKTVARIATAFAVLSMSARAISKHCRSLTLKSSKNETVLDWDVTNLFYDNNVQVYCHSERSDRRLSRSCDGGI</sequence>
<evidence type="ECO:0000259" key="4">
    <source>
        <dbReference type="Pfam" id="PF00493"/>
    </source>
</evidence>
<keyword evidence="3" id="KW-0472">Membrane</keyword>
<protein>
    <submittedName>
        <fullName evidence="5">MCM family domain-containing protein</fullName>
    </submittedName>
</protein>
<evidence type="ECO:0000313" key="6">
    <source>
        <dbReference type="Proteomes" id="UP000033423"/>
    </source>
</evidence>
<accession>A0A0F3GPD0</accession>